<feature type="active site" evidence="5">
    <location>
        <position position="85"/>
    </location>
</feature>
<evidence type="ECO:0000256" key="5">
    <source>
        <dbReference type="PIRSR" id="PIRSR600223-1"/>
    </source>
</evidence>
<dbReference type="EMBL" id="MEZA01000010">
    <property type="protein sequence ID" value="OGD43013.1"/>
    <property type="molecule type" value="Genomic_DNA"/>
</dbReference>
<evidence type="ECO:0000259" key="7">
    <source>
        <dbReference type="Pfam" id="PF10502"/>
    </source>
</evidence>
<keyword evidence="6" id="KW-0472">Membrane</keyword>
<dbReference type="NCBIfam" id="TIGR02227">
    <property type="entry name" value="sigpep_I_bact"/>
    <property type="match status" value="1"/>
</dbReference>
<dbReference type="Gene3D" id="2.10.109.10">
    <property type="entry name" value="Umud Fragment, subunit A"/>
    <property type="match status" value="1"/>
</dbReference>
<evidence type="ECO:0000313" key="8">
    <source>
        <dbReference type="EMBL" id="OGD43013.1"/>
    </source>
</evidence>
<dbReference type="PANTHER" id="PTHR43390:SF1">
    <property type="entry name" value="CHLOROPLAST PROCESSING PEPTIDASE"/>
    <property type="match status" value="1"/>
</dbReference>
<comment type="subcellular location">
    <subcellularLocation>
        <location evidence="6">Membrane</location>
        <topology evidence="6">Single-pass type II membrane protein</topology>
    </subcellularLocation>
</comment>
<dbReference type="InterPro" id="IPR019758">
    <property type="entry name" value="Pept_S26A_signal_pept_1_CS"/>
</dbReference>
<protein>
    <recommendedName>
        <fullName evidence="3 6">Signal peptidase I</fullName>
        <ecNumber evidence="3 6">3.4.21.89</ecNumber>
    </recommendedName>
</protein>
<keyword evidence="6" id="KW-0645">Protease</keyword>
<dbReference type="CDD" id="cd06530">
    <property type="entry name" value="S26_SPase_I"/>
    <property type="match status" value="1"/>
</dbReference>
<comment type="caution">
    <text evidence="8">The sequence shown here is derived from an EMBL/GenBank/DDBJ whole genome shotgun (WGS) entry which is preliminary data.</text>
</comment>
<feature type="transmembrane region" description="Helical" evidence="6">
    <location>
        <begin position="7"/>
        <end position="32"/>
    </location>
</feature>
<dbReference type="Proteomes" id="UP000178974">
    <property type="component" value="Unassembled WGS sequence"/>
</dbReference>
<dbReference type="GO" id="GO:0004252">
    <property type="term" value="F:serine-type endopeptidase activity"/>
    <property type="evidence" value="ECO:0007669"/>
    <property type="project" value="InterPro"/>
</dbReference>
<dbReference type="AlphaFoldDB" id="A0A1F5CJI5"/>
<dbReference type="InterPro" id="IPR036286">
    <property type="entry name" value="LexA/Signal_pep-like_sf"/>
</dbReference>
<feature type="domain" description="Peptidase S26" evidence="7">
    <location>
        <begin position="12"/>
        <end position="172"/>
    </location>
</feature>
<dbReference type="GO" id="GO:0016020">
    <property type="term" value="C:membrane"/>
    <property type="evidence" value="ECO:0007669"/>
    <property type="project" value="UniProtKB-SubCell"/>
</dbReference>
<dbReference type="PRINTS" id="PR00727">
    <property type="entry name" value="LEADERPTASE"/>
</dbReference>
<dbReference type="PANTHER" id="PTHR43390">
    <property type="entry name" value="SIGNAL PEPTIDASE I"/>
    <property type="match status" value="1"/>
</dbReference>
<dbReference type="EC" id="3.4.21.89" evidence="3 6"/>
<comment type="catalytic activity">
    <reaction evidence="1 6">
        <text>Cleavage of hydrophobic, N-terminal signal or leader sequences from secreted and periplasmic proteins.</text>
        <dbReference type="EC" id="3.4.21.89"/>
    </reaction>
</comment>
<dbReference type="Pfam" id="PF10502">
    <property type="entry name" value="Peptidase_S26"/>
    <property type="match status" value="1"/>
</dbReference>
<feature type="active site" evidence="5">
    <location>
        <position position="42"/>
    </location>
</feature>
<keyword evidence="4 6" id="KW-0378">Hydrolase</keyword>
<gene>
    <name evidence="8" type="ORF">A2567_02930</name>
</gene>
<dbReference type="GO" id="GO:0006465">
    <property type="term" value="P:signal peptide processing"/>
    <property type="evidence" value="ECO:0007669"/>
    <property type="project" value="InterPro"/>
</dbReference>
<keyword evidence="6" id="KW-0812">Transmembrane</keyword>
<evidence type="ECO:0000313" key="9">
    <source>
        <dbReference type="Proteomes" id="UP000178974"/>
    </source>
</evidence>
<reference evidence="8 9" key="1">
    <citation type="journal article" date="2016" name="Nat. Commun.">
        <title>Thousands of microbial genomes shed light on interconnected biogeochemical processes in an aquifer system.</title>
        <authorList>
            <person name="Anantharaman K."/>
            <person name="Brown C.T."/>
            <person name="Hug L.A."/>
            <person name="Sharon I."/>
            <person name="Castelle C.J."/>
            <person name="Probst A.J."/>
            <person name="Thomas B.C."/>
            <person name="Singh A."/>
            <person name="Wilkins M.J."/>
            <person name="Karaoz U."/>
            <person name="Brodie E.L."/>
            <person name="Williams K.H."/>
            <person name="Hubbard S.S."/>
            <person name="Banfield J.F."/>
        </authorList>
    </citation>
    <scope>NUCLEOTIDE SEQUENCE [LARGE SCALE GENOMIC DNA]</scope>
</reference>
<sequence length="185" mass="21474">MQSLKSFFTFFWDLVKTALIALVLAGVIRYFLVQPFFVQGASMEPNFEDGEYLLIDEVSYYFKPVERGEVIVFRYPLDTSKYYIKRVIGLSNETIEIKNGKIMVYNDKNPDGILISEYYLQNDLITEGSIKKKLNKDELFVLGDNRPASSDSRRWGTLPKSDIVGRVWLRAWPLDRADIFKAPTY</sequence>
<evidence type="ECO:0000256" key="6">
    <source>
        <dbReference type="RuleBase" id="RU362042"/>
    </source>
</evidence>
<dbReference type="GO" id="GO:0009003">
    <property type="term" value="F:signal peptidase activity"/>
    <property type="evidence" value="ECO:0007669"/>
    <property type="project" value="UniProtKB-EC"/>
</dbReference>
<keyword evidence="6" id="KW-1133">Transmembrane helix</keyword>
<dbReference type="InterPro" id="IPR000223">
    <property type="entry name" value="Pept_S26A_signal_pept_1"/>
</dbReference>
<accession>A0A1F5CJI5</accession>
<evidence type="ECO:0000256" key="4">
    <source>
        <dbReference type="ARBA" id="ARBA00022801"/>
    </source>
</evidence>
<dbReference type="PROSITE" id="PS00761">
    <property type="entry name" value="SPASE_I_3"/>
    <property type="match status" value="1"/>
</dbReference>
<organism evidence="8 9">
    <name type="scientific">Candidatus Azambacteria bacterium RIFOXYD1_FULL_42_11</name>
    <dbReference type="NCBI Taxonomy" id="1797310"/>
    <lineage>
        <taxon>Bacteria</taxon>
        <taxon>Candidatus Azamiibacteriota</taxon>
    </lineage>
</organism>
<evidence type="ECO:0000256" key="2">
    <source>
        <dbReference type="ARBA" id="ARBA00009370"/>
    </source>
</evidence>
<dbReference type="InterPro" id="IPR019533">
    <property type="entry name" value="Peptidase_S26"/>
</dbReference>
<comment type="similarity">
    <text evidence="2 6">Belongs to the peptidase S26 family.</text>
</comment>
<name>A0A1F5CJI5_9BACT</name>
<evidence type="ECO:0000256" key="3">
    <source>
        <dbReference type="ARBA" id="ARBA00013208"/>
    </source>
</evidence>
<dbReference type="SUPFAM" id="SSF51306">
    <property type="entry name" value="LexA/Signal peptidase"/>
    <property type="match status" value="1"/>
</dbReference>
<evidence type="ECO:0000256" key="1">
    <source>
        <dbReference type="ARBA" id="ARBA00000677"/>
    </source>
</evidence>
<proteinExistence type="inferred from homology"/>